<gene>
    <name evidence="2" type="ORF">Q4Q40_05115</name>
</gene>
<feature type="transmembrane region" description="Helical" evidence="1">
    <location>
        <begin position="82"/>
        <end position="102"/>
    </location>
</feature>
<protein>
    <recommendedName>
        <fullName evidence="4">Glycosyltransferase RgtA/B/C/D-like domain-containing protein</fullName>
    </recommendedName>
</protein>
<accession>A0ABT8WK76</accession>
<keyword evidence="1" id="KW-0472">Membrane</keyword>
<reference evidence="2" key="1">
    <citation type="submission" date="2023-07" db="EMBL/GenBank/DDBJ databases">
        <title>Two novel species in the genus Flavivirga.</title>
        <authorList>
            <person name="Kwon K."/>
        </authorList>
    </citation>
    <scope>NUCLEOTIDE SEQUENCE</scope>
    <source>
        <strain evidence="2">KACC 14158</strain>
    </source>
</reference>
<feature type="transmembrane region" description="Helical" evidence="1">
    <location>
        <begin position="338"/>
        <end position="354"/>
    </location>
</feature>
<keyword evidence="1" id="KW-0812">Transmembrane</keyword>
<comment type="caution">
    <text evidence="2">The sequence shown here is derived from an EMBL/GenBank/DDBJ whole genome shotgun (WGS) entry which is preliminary data.</text>
</comment>
<organism evidence="2 3">
    <name type="scientific">Flavivirga jejuensis</name>
    <dbReference type="NCBI Taxonomy" id="870487"/>
    <lineage>
        <taxon>Bacteria</taxon>
        <taxon>Pseudomonadati</taxon>
        <taxon>Bacteroidota</taxon>
        <taxon>Flavobacteriia</taxon>
        <taxon>Flavobacteriales</taxon>
        <taxon>Flavobacteriaceae</taxon>
        <taxon>Flavivirga</taxon>
    </lineage>
</organism>
<dbReference type="RefSeq" id="WP_303300650.1">
    <property type="nucleotide sequence ID" value="NZ_BAABDA010000042.1"/>
</dbReference>
<proteinExistence type="predicted"/>
<keyword evidence="1" id="KW-1133">Transmembrane helix</keyword>
<evidence type="ECO:0008006" key="4">
    <source>
        <dbReference type="Google" id="ProtNLM"/>
    </source>
</evidence>
<name>A0ABT8WK76_9FLAO</name>
<dbReference type="Proteomes" id="UP001176806">
    <property type="component" value="Unassembled WGS sequence"/>
</dbReference>
<feature type="transmembrane region" description="Helical" evidence="1">
    <location>
        <begin position="290"/>
        <end position="307"/>
    </location>
</feature>
<feature type="transmembrane region" description="Helical" evidence="1">
    <location>
        <begin position="360"/>
        <end position="377"/>
    </location>
</feature>
<evidence type="ECO:0000313" key="3">
    <source>
        <dbReference type="Proteomes" id="UP001176806"/>
    </source>
</evidence>
<keyword evidence="3" id="KW-1185">Reference proteome</keyword>
<feature type="transmembrane region" description="Helical" evidence="1">
    <location>
        <begin position="203"/>
        <end position="224"/>
    </location>
</feature>
<feature type="transmembrane region" description="Helical" evidence="1">
    <location>
        <begin position="14"/>
        <end position="33"/>
    </location>
</feature>
<feature type="transmembrane region" description="Helical" evidence="1">
    <location>
        <begin position="176"/>
        <end position="191"/>
    </location>
</feature>
<sequence length="587" mass="68150">MLNKINKIFENKELYLILLIVILAQLILSFQGFDVCDEGFSLTFYQQIYNNPSSVEYNFVYWLSGVFGGLWYQVYPEGGILWFRILTIIFNIATFTISYKILKHHIGKNHALIGLSMVLFVNDFGYLVFYHNHLTQFLAVLSIYFLFKGLKNVNYLFLIISGFLLGINVFSRLPNVTLFIFILAIPYFGYLKGYSYKKSIKPMLNFIVGIVIGFIAIFCLLNYLGQVDIMKNALLSLVHLGEAEDSGHNIKRLFLVDISNYKIILTLFSQLLIIYIILMTILNYVKTNKFIKGVIYTFGFLVLVLLVKKGNVHFLYTLGFIGTIGVLLIKTTTRSTKVLAFLSILMMVFLPLGSGGGIKSSGYMCIWLAVPFFFYFLSQIKNVSFILETTKVTITKGVSKRVIKNMSIILVLAYFASKTYSVSQEAYFDKGNRFDKTHIIKNKYVNGIFTTEERAKIINDLLLNIENYVEPEDYLFAYDNIPMIHFLTETKPYLYNPWVWIYDSASFKRKINKAEEEIEVLPIVVQQKFETIFEFSKPMVDYLDETKNDSNSYSQKRTIIMNNFLKRNDYRVVWSNAYFNIYRTNKR</sequence>
<dbReference type="EMBL" id="JAUOEL010000001">
    <property type="protein sequence ID" value="MDO5973559.1"/>
    <property type="molecule type" value="Genomic_DNA"/>
</dbReference>
<feature type="transmembrane region" description="Helical" evidence="1">
    <location>
        <begin position="59"/>
        <end position="75"/>
    </location>
</feature>
<feature type="transmembrane region" description="Helical" evidence="1">
    <location>
        <begin position="313"/>
        <end position="331"/>
    </location>
</feature>
<evidence type="ECO:0000313" key="2">
    <source>
        <dbReference type="EMBL" id="MDO5973559.1"/>
    </source>
</evidence>
<evidence type="ECO:0000256" key="1">
    <source>
        <dbReference type="SAM" id="Phobius"/>
    </source>
</evidence>
<feature type="transmembrane region" description="Helical" evidence="1">
    <location>
        <begin position="263"/>
        <end position="285"/>
    </location>
</feature>